<keyword evidence="2" id="KW-1185">Reference proteome</keyword>
<dbReference type="AlphaFoldDB" id="A0A6H1U3P1"/>
<accession>A0A6H1U3P1</accession>
<dbReference type="Proteomes" id="UP000500857">
    <property type="component" value="Chromosome"/>
</dbReference>
<dbReference type="KEGG" id="oxy:HCG48_21020"/>
<gene>
    <name evidence="1" type="ORF">HCG48_21020</name>
</gene>
<evidence type="ECO:0000313" key="1">
    <source>
        <dbReference type="EMBL" id="QIZ72770.1"/>
    </source>
</evidence>
<proteinExistence type="predicted"/>
<reference evidence="1 2" key="1">
    <citation type="submission" date="2020-04" db="EMBL/GenBank/DDBJ databases">
        <authorList>
            <person name="Basu S."/>
            <person name="Maruthanayagam V."/>
            <person name="Chakraborty S."/>
            <person name="Pramanik A."/>
            <person name="Mukherjee J."/>
            <person name="Brink B."/>
        </authorList>
    </citation>
    <scope>NUCLEOTIDE SEQUENCE [LARGE SCALE GENOMIC DNA]</scope>
    <source>
        <strain evidence="1 2">AP17</strain>
    </source>
</reference>
<dbReference type="EMBL" id="CP051167">
    <property type="protein sequence ID" value="QIZ72770.1"/>
    <property type="molecule type" value="Genomic_DNA"/>
</dbReference>
<organism evidence="1 2">
    <name type="scientific">Oxynema aestuarii AP17</name>
    <dbReference type="NCBI Taxonomy" id="2064643"/>
    <lineage>
        <taxon>Bacteria</taxon>
        <taxon>Bacillati</taxon>
        <taxon>Cyanobacteriota</taxon>
        <taxon>Cyanophyceae</taxon>
        <taxon>Oscillatoriophycideae</taxon>
        <taxon>Oscillatoriales</taxon>
        <taxon>Oscillatoriaceae</taxon>
        <taxon>Oxynema</taxon>
        <taxon>Oxynema aestuarii</taxon>
    </lineage>
</organism>
<sequence length="258" mass="29293">MKKLLPSLIGVNKITSSIDRDRFPADKIDYAAHLSLAAKGSIAPFVVRRTGLKSFEVIDGHFQYYVAVRAKEIDPRQGEMVGAFVIEPENEEALLEQVKVFQEYRAETNANNPEIALNSTKDTEIEDTAIESHQITESVEISSSIETLDRHLAELGQLLRTFDLKFSQKLETCDRRLEKLESQGNLKAIEVLIAREFDKFRHELNPQPRRSVAISSNSKYADLKVDELRKLARKRGYSGYSRLKKAQLIALLEQSESN</sequence>
<dbReference type="RefSeq" id="WP_168570917.1">
    <property type="nucleotide sequence ID" value="NZ_CP051167.1"/>
</dbReference>
<name>A0A6H1U3P1_9CYAN</name>
<evidence type="ECO:0008006" key="3">
    <source>
        <dbReference type="Google" id="ProtNLM"/>
    </source>
</evidence>
<protein>
    <recommendedName>
        <fullName evidence="3">Rho termination factor N-terminal domain-containing protein</fullName>
    </recommendedName>
</protein>
<evidence type="ECO:0000313" key="2">
    <source>
        <dbReference type="Proteomes" id="UP000500857"/>
    </source>
</evidence>